<protein>
    <submittedName>
        <fullName evidence="5">Transcriptional regulator, LacI family</fullName>
    </submittedName>
</protein>
<dbReference type="STRING" id="1477437.SAMN05444682_108211"/>
<evidence type="ECO:0000259" key="4">
    <source>
        <dbReference type="PROSITE" id="PS50932"/>
    </source>
</evidence>
<keyword evidence="6" id="KW-1185">Reference proteome</keyword>
<evidence type="ECO:0000256" key="3">
    <source>
        <dbReference type="ARBA" id="ARBA00023163"/>
    </source>
</evidence>
<evidence type="ECO:0000313" key="6">
    <source>
        <dbReference type="Proteomes" id="UP000198670"/>
    </source>
</evidence>
<dbReference type="InterPro" id="IPR028082">
    <property type="entry name" value="Peripla_BP_I"/>
</dbReference>
<keyword evidence="1" id="KW-0805">Transcription regulation</keyword>
<dbReference type="PANTHER" id="PTHR30146:SF109">
    <property type="entry name" value="HTH-TYPE TRANSCRIPTIONAL REGULATOR GALS"/>
    <property type="match status" value="1"/>
</dbReference>
<dbReference type="Gene3D" id="1.10.260.40">
    <property type="entry name" value="lambda repressor-like DNA-binding domains"/>
    <property type="match status" value="1"/>
</dbReference>
<dbReference type="SMART" id="SM00354">
    <property type="entry name" value="HTH_LACI"/>
    <property type="match status" value="1"/>
</dbReference>
<dbReference type="Pfam" id="PF13377">
    <property type="entry name" value="Peripla_BP_3"/>
    <property type="match status" value="1"/>
</dbReference>
<dbReference type="PROSITE" id="PS50932">
    <property type="entry name" value="HTH_LACI_2"/>
    <property type="match status" value="1"/>
</dbReference>
<dbReference type="InterPro" id="IPR046335">
    <property type="entry name" value="LacI/GalR-like_sensor"/>
</dbReference>
<reference evidence="5 6" key="1">
    <citation type="submission" date="2016-10" db="EMBL/GenBank/DDBJ databases">
        <authorList>
            <person name="de Groot N.N."/>
        </authorList>
    </citation>
    <scope>NUCLEOTIDE SEQUENCE [LARGE SCALE GENOMIC DNA]</scope>
    <source>
        <strain evidence="5 6">RK1</strain>
    </source>
</reference>
<dbReference type="Pfam" id="PF00356">
    <property type="entry name" value="LacI"/>
    <property type="match status" value="1"/>
</dbReference>
<dbReference type="Proteomes" id="UP000198670">
    <property type="component" value="Unassembled WGS sequence"/>
</dbReference>
<dbReference type="AlphaFoldDB" id="A0A1I3PZQ4"/>
<name>A0A1I3PZQ4_9SPHI</name>
<feature type="domain" description="HTH lacI-type" evidence="4">
    <location>
        <begin position="20"/>
        <end position="73"/>
    </location>
</feature>
<dbReference type="GO" id="GO:0003700">
    <property type="term" value="F:DNA-binding transcription factor activity"/>
    <property type="evidence" value="ECO:0007669"/>
    <property type="project" value="TreeGrafter"/>
</dbReference>
<dbReference type="PANTHER" id="PTHR30146">
    <property type="entry name" value="LACI-RELATED TRANSCRIPTIONAL REPRESSOR"/>
    <property type="match status" value="1"/>
</dbReference>
<gene>
    <name evidence="5" type="ORF">SAMN05444682_108211</name>
</gene>
<evidence type="ECO:0000313" key="5">
    <source>
        <dbReference type="EMBL" id="SFJ26905.1"/>
    </source>
</evidence>
<dbReference type="Gene3D" id="3.40.50.2300">
    <property type="match status" value="2"/>
</dbReference>
<keyword evidence="2" id="KW-0238">DNA-binding</keyword>
<dbReference type="InterPro" id="IPR000843">
    <property type="entry name" value="HTH_LacI"/>
</dbReference>
<dbReference type="CDD" id="cd01392">
    <property type="entry name" value="HTH_LacI"/>
    <property type="match status" value="1"/>
</dbReference>
<evidence type="ECO:0000256" key="2">
    <source>
        <dbReference type="ARBA" id="ARBA00023125"/>
    </source>
</evidence>
<organism evidence="5 6">
    <name type="scientific">Parapedobacter indicus</name>
    <dbReference type="NCBI Taxonomy" id="1477437"/>
    <lineage>
        <taxon>Bacteria</taxon>
        <taxon>Pseudomonadati</taxon>
        <taxon>Bacteroidota</taxon>
        <taxon>Sphingobacteriia</taxon>
        <taxon>Sphingobacteriales</taxon>
        <taxon>Sphingobacteriaceae</taxon>
        <taxon>Parapedobacter</taxon>
    </lineage>
</organism>
<dbReference type="GO" id="GO:0000976">
    <property type="term" value="F:transcription cis-regulatory region binding"/>
    <property type="evidence" value="ECO:0007669"/>
    <property type="project" value="TreeGrafter"/>
</dbReference>
<proteinExistence type="predicted"/>
<accession>A0A1I3PZQ4</accession>
<dbReference type="CDD" id="cd06267">
    <property type="entry name" value="PBP1_LacI_sugar_binding-like"/>
    <property type="match status" value="1"/>
</dbReference>
<dbReference type="SUPFAM" id="SSF47413">
    <property type="entry name" value="lambda repressor-like DNA-binding domains"/>
    <property type="match status" value="1"/>
</dbReference>
<keyword evidence="3" id="KW-0804">Transcription</keyword>
<sequence length="354" mass="39556">MFWIYGFYVMTPRKPKSENSIVDIARALGISPATVSRALNNNLRISEATRVRVKEMAKEMGYRHNSMASSLRNRRSNTIGLIVPRISMYFHAFFITSLQRQLQAAGYNLMICQSNDSVKLEKELANSLYSARVDALVVSLTLYTEDISHFEGFVKQGIPLVFYDRVPAEGTPSYVIKGDDYRGGLLAGNHLVGAGCQRIAYVSGPLSCSIYHERTRGFMDALAKQDVALRKEWVYHHELTMENAWNSLRKLFDGHDVPDGLFAANDTTAIAAVEFARERAIRIPEDLRIIGYSNDPRTSIITPSITSIEQYPHEMADKVAETLIDALQQPVSGSSVSIGDPVVCPVDLVRRMTT</sequence>
<evidence type="ECO:0000256" key="1">
    <source>
        <dbReference type="ARBA" id="ARBA00023015"/>
    </source>
</evidence>
<dbReference type="InterPro" id="IPR010982">
    <property type="entry name" value="Lambda_DNA-bd_dom_sf"/>
</dbReference>
<dbReference type="EMBL" id="FOQO01000008">
    <property type="protein sequence ID" value="SFJ26905.1"/>
    <property type="molecule type" value="Genomic_DNA"/>
</dbReference>
<dbReference type="SUPFAM" id="SSF53822">
    <property type="entry name" value="Periplasmic binding protein-like I"/>
    <property type="match status" value="1"/>
</dbReference>